<evidence type="ECO:0008006" key="3">
    <source>
        <dbReference type="Google" id="ProtNLM"/>
    </source>
</evidence>
<dbReference type="Gene3D" id="3.40.50.1820">
    <property type="entry name" value="alpha/beta hydrolase"/>
    <property type="match status" value="1"/>
</dbReference>
<protein>
    <recommendedName>
        <fullName evidence="3">Alpha/beta hydrolase</fullName>
    </recommendedName>
</protein>
<reference evidence="2" key="1">
    <citation type="journal article" date="2019" name="Int. J. Syst. Evol. Microbiol.">
        <title>The Global Catalogue of Microorganisms (GCM) 10K type strain sequencing project: providing services to taxonomists for standard genome sequencing and annotation.</title>
        <authorList>
            <consortium name="The Broad Institute Genomics Platform"/>
            <consortium name="The Broad Institute Genome Sequencing Center for Infectious Disease"/>
            <person name="Wu L."/>
            <person name="Ma J."/>
        </authorList>
    </citation>
    <scope>NUCLEOTIDE SEQUENCE [LARGE SCALE GENOMIC DNA]</scope>
    <source>
        <strain evidence="2">NBRC 106593</strain>
    </source>
</reference>
<proteinExistence type="predicted"/>
<evidence type="ECO:0000313" key="1">
    <source>
        <dbReference type="EMBL" id="MFC6714141.1"/>
    </source>
</evidence>
<comment type="caution">
    <text evidence="1">The sequence shown here is derived from an EMBL/GenBank/DDBJ whole genome shotgun (WGS) entry which is preliminary data.</text>
</comment>
<name>A0ABW2ATT1_9MICO</name>
<dbReference type="InterPro" id="IPR029058">
    <property type="entry name" value="AB_hydrolase_fold"/>
</dbReference>
<organism evidence="1 2">
    <name type="scientific">Branchiibius cervicis</name>
    <dbReference type="NCBI Taxonomy" id="908252"/>
    <lineage>
        <taxon>Bacteria</taxon>
        <taxon>Bacillati</taxon>
        <taxon>Actinomycetota</taxon>
        <taxon>Actinomycetes</taxon>
        <taxon>Micrococcales</taxon>
        <taxon>Dermacoccaceae</taxon>
        <taxon>Branchiibius</taxon>
    </lineage>
</organism>
<dbReference type="EMBL" id="JBHSWJ010000002">
    <property type="protein sequence ID" value="MFC6714141.1"/>
    <property type="molecule type" value="Genomic_DNA"/>
</dbReference>
<dbReference type="RefSeq" id="WP_377822411.1">
    <property type="nucleotide sequence ID" value="NZ_JBHSWJ010000002.1"/>
</dbReference>
<sequence length="146" mass="15975">MGSGTDGYHFAQVSKEVIAANQSAYVKLTNWKSSYAASEYAVDFARTDSVGKTTLVRQDMYNPMYYLSPMYDGYKASTVAPHWRIRTGIMQGDTANTTEVNLALALTNLGITSVDFATVWGLGHTMAERTGNATTNFIAWVKHTAA</sequence>
<gene>
    <name evidence="1" type="ORF">ACFQBT_10090</name>
</gene>
<keyword evidence="2" id="KW-1185">Reference proteome</keyword>
<evidence type="ECO:0000313" key="2">
    <source>
        <dbReference type="Proteomes" id="UP001596356"/>
    </source>
</evidence>
<accession>A0ABW2ATT1</accession>
<dbReference type="Proteomes" id="UP001596356">
    <property type="component" value="Unassembled WGS sequence"/>
</dbReference>